<dbReference type="Pfam" id="PF02110">
    <property type="entry name" value="HK"/>
    <property type="match status" value="1"/>
</dbReference>
<dbReference type="GO" id="GO:0005524">
    <property type="term" value="F:ATP binding"/>
    <property type="evidence" value="ECO:0007669"/>
    <property type="project" value="UniProtKB-UniRule"/>
</dbReference>
<dbReference type="GO" id="GO:0009228">
    <property type="term" value="P:thiamine biosynthetic process"/>
    <property type="evidence" value="ECO:0007669"/>
    <property type="project" value="UniProtKB-KW"/>
</dbReference>
<evidence type="ECO:0000256" key="10">
    <source>
        <dbReference type="ARBA" id="ARBA00022977"/>
    </source>
</evidence>
<evidence type="ECO:0000256" key="8">
    <source>
        <dbReference type="ARBA" id="ARBA00022840"/>
    </source>
</evidence>
<keyword evidence="7 11" id="KW-0418">Kinase</keyword>
<keyword evidence="8 11" id="KW-0067">ATP-binding</keyword>
<accession>A0A498R7R8</accession>
<evidence type="ECO:0000313" key="13">
    <source>
        <dbReference type="Proteomes" id="UP000277811"/>
    </source>
</evidence>
<feature type="binding site" evidence="11">
    <location>
        <position position="168"/>
    </location>
    <ligand>
        <name>ATP</name>
        <dbReference type="ChEBI" id="CHEBI:30616"/>
    </ligand>
</feature>
<evidence type="ECO:0000256" key="6">
    <source>
        <dbReference type="ARBA" id="ARBA00022741"/>
    </source>
</evidence>
<dbReference type="EMBL" id="UPPP01000070">
    <property type="protein sequence ID" value="VBB06970.1"/>
    <property type="molecule type" value="Genomic_DNA"/>
</dbReference>
<dbReference type="GO" id="GO:0000287">
    <property type="term" value="F:magnesium ion binding"/>
    <property type="evidence" value="ECO:0007669"/>
    <property type="project" value="UniProtKB-UniRule"/>
</dbReference>
<keyword evidence="4 11" id="KW-0808">Transferase</keyword>
<comment type="cofactor">
    <cofactor evidence="2 11">
        <name>Mg(2+)</name>
        <dbReference type="ChEBI" id="CHEBI:18420"/>
    </cofactor>
</comment>
<evidence type="ECO:0000256" key="5">
    <source>
        <dbReference type="ARBA" id="ARBA00022723"/>
    </source>
</evidence>
<dbReference type="Gene3D" id="3.40.1190.20">
    <property type="match status" value="1"/>
</dbReference>
<evidence type="ECO:0000256" key="1">
    <source>
        <dbReference type="ARBA" id="ARBA00001771"/>
    </source>
</evidence>
<dbReference type="GO" id="GO:0009229">
    <property type="term" value="P:thiamine diphosphate biosynthetic process"/>
    <property type="evidence" value="ECO:0007669"/>
    <property type="project" value="UniProtKB-UniRule"/>
</dbReference>
<gene>
    <name evidence="11" type="primary">thiM</name>
    <name evidence="12" type="ORF">LUCI_2214</name>
</gene>
<dbReference type="NCBIfam" id="TIGR00694">
    <property type="entry name" value="thiM"/>
    <property type="match status" value="1"/>
</dbReference>
<evidence type="ECO:0000256" key="3">
    <source>
        <dbReference type="ARBA" id="ARBA00004868"/>
    </source>
</evidence>
<dbReference type="OrthoDB" id="9778146at2"/>
<sequence length="274" mass="29025">MEILSEIADNLLHLREKKPLIHHITNYVTVNDCANMTLAVGASPVMADDIGEVEEMVAFAAALVLNMGTLNLRTVDSMLAAGRKARKAGIPVIFDPVGVGATKLRTETAAAILREVRPSVIRGNMSEIKLLAGLKTDIKGVDSAAAEEDGEIIAAGLSRELDCVVAITGKRDIIAYRNRLCYIDNGHPSLAQVTGTGCMATSLIGCYCGVTDDWFCGAAAGILTMGLAGEVAQRSLRAGEGIGTFRVRLFDAVSTMLPEFILKEGKIHGVQIGN</sequence>
<keyword evidence="9 11" id="KW-0460">Magnesium</keyword>
<dbReference type="InterPro" id="IPR029056">
    <property type="entry name" value="Ribokinase-like"/>
</dbReference>
<dbReference type="NCBIfam" id="NF006830">
    <property type="entry name" value="PRK09355.1"/>
    <property type="match status" value="1"/>
</dbReference>
<dbReference type="InterPro" id="IPR000417">
    <property type="entry name" value="Hyethyz_kinase"/>
</dbReference>
<dbReference type="AlphaFoldDB" id="A0A498R7R8"/>
<name>A0A498R7R8_9FIRM</name>
<dbReference type="GO" id="GO:0004417">
    <property type="term" value="F:hydroxyethylthiazole kinase activity"/>
    <property type="evidence" value="ECO:0007669"/>
    <property type="project" value="UniProtKB-UniRule"/>
</dbReference>
<evidence type="ECO:0000256" key="2">
    <source>
        <dbReference type="ARBA" id="ARBA00001946"/>
    </source>
</evidence>
<dbReference type="PRINTS" id="PR01099">
    <property type="entry name" value="HYETHTZKNASE"/>
</dbReference>
<comment type="function">
    <text evidence="11">Catalyzes the phosphorylation of the hydroxyl group of 4-methyl-5-beta-hydroxyethylthiazole (THZ).</text>
</comment>
<dbReference type="SUPFAM" id="SSF53613">
    <property type="entry name" value="Ribokinase-like"/>
    <property type="match status" value="1"/>
</dbReference>
<dbReference type="EC" id="2.7.1.50" evidence="11"/>
<keyword evidence="5 11" id="KW-0479">Metal-binding</keyword>
<evidence type="ECO:0000256" key="9">
    <source>
        <dbReference type="ARBA" id="ARBA00022842"/>
    </source>
</evidence>
<evidence type="ECO:0000256" key="4">
    <source>
        <dbReference type="ARBA" id="ARBA00022679"/>
    </source>
</evidence>
<evidence type="ECO:0000256" key="11">
    <source>
        <dbReference type="HAMAP-Rule" id="MF_00228"/>
    </source>
</evidence>
<keyword evidence="13" id="KW-1185">Reference proteome</keyword>
<comment type="pathway">
    <text evidence="3 11">Cofactor biosynthesis; thiamine diphosphate biosynthesis; 4-methyl-5-(2-phosphoethyl)-thiazole from 5-(2-hydroxyethyl)-4-methylthiazole: step 1/1.</text>
</comment>
<proteinExistence type="inferred from homology"/>
<keyword evidence="6 11" id="KW-0547">Nucleotide-binding</keyword>
<feature type="binding site" evidence="11">
    <location>
        <position position="195"/>
    </location>
    <ligand>
        <name>substrate</name>
    </ligand>
</feature>
<reference evidence="12 13" key="1">
    <citation type="submission" date="2018-06" db="EMBL/GenBank/DDBJ databases">
        <authorList>
            <person name="Strepis N."/>
        </authorList>
    </citation>
    <scope>NUCLEOTIDE SEQUENCE [LARGE SCALE GENOMIC DNA]</scope>
    <source>
        <strain evidence="12">LUCI</strain>
    </source>
</reference>
<organism evidence="12 13">
    <name type="scientific">Lucifera butyrica</name>
    <dbReference type="NCBI Taxonomy" id="1351585"/>
    <lineage>
        <taxon>Bacteria</taxon>
        <taxon>Bacillati</taxon>
        <taxon>Bacillota</taxon>
        <taxon>Negativicutes</taxon>
        <taxon>Veillonellales</taxon>
        <taxon>Veillonellaceae</taxon>
        <taxon>Lucifera</taxon>
    </lineage>
</organism>
<comment type="similarity">
    <text evidence="11">Belongs to the Thz kinase family.</text>
</comment>
<dbReference type="Proteomes" id="UP000277811">
    <property type="component" value="Unassembled WGS sequence"/>
</dbReference>
<dbReference type="HAMAP" id="MF_00228">
    <property type="entry name" value="Thz_kinase"/>
    <property type="match status" value="1"/>
</dbReference>
<comment type="catalytic activity">
    <reaction evidence="1 11">
        <text>5-(2-hydroxyethyl)-4-methylthiazole + ATP = 4-methyl-5-(2-phosphooxyethyl)-thiazole + ADP + H(+)</text>
        <dbReference type="Rhea" id="RHEA:24212"/>
        <dbReference type="ChEBI" id="CHEBI:15378"/>
        <dbReference type="ChEBI" id="CHEBI:17957"/>
        <dbReference type="ChEBI" id="CHEBI:30616"/>
        <dbReference type="ChEBI" id="CHEBI:58296"/>
        <dbReference type="ChEBI" id="CHEBI:456216"/>
        <dbReference type="EC" id="2.7.1.50"/>
    </reaction>
</comment>
<evidence type="ECO:0000313" key="12">
    <source>
        <dbReference type="EMBL" id="VBB06970.1"/>
    </source>
</evidence>
<dbReference type="CDD" id="cd01170">
    <property type="entry name" value="THZ_kinase"/>
    <property type="match status" value="1"/>
</dbReference>
<dbReference type="RefSeq" id="WP_122627920.1">
    <property type="nucleotide sequence ID" value="NZ_UPPP01000070.1"/>
</dbReference>
<protein>
    <recommendedName>
        <fullName evidence="11">Hydroxyethylthiazole kinase</fullName>
        <ecNumber evidence="11">2.7.1.50</ecNumber>
    </recommendedName>
    <alternativeName>
        <fullName evidence="11">4-methyl-5-beta-hydroxyethylthiazole kinase</fullName>
        <shortName evidence="11">TH kinase</shortName>
        <shortName evidence="11">Thz kinase</shortName>
    </alternativeName>
</protein>
<feature type="binding site" evidence="11">
    <location>
        <position position="46"/>
    </location>
    <ligand>
        <name>substrate</name>
    </ligand>
</feature>
<feature type="binding site" evidence="11">
    <location>
        <position position="122"/>
    </location>
    <ligand>
        <name>ATP</name>
        <dbReference type="ChEBI" id="CHEBI:30616"/>
    </ligand>
</feature>
<keyword evidence="10 11" id="KW-0784">Thiamine biosynthesis</keyword>
<evidence type="ECO:0000256" key="7">
    <source>
        <dbReference type="ARBA" id="ARBA00022777"/>
    </source>
</evidence>
<dbReference type="PIRSF" id="PIRSF000513">
    <property type="entry name" value="Thz_kinase"/>
    <property type="match status" value="1"/>
</dbReference>
<dbReference type="UniPathway" id="UPA00060">
    <property type="reaction ID" value="UER00139"/>
</dbReference>